<dbReference type="CDD" id="cd02005">
    <property type="entry name" value="TPP_PDC_IPDC"/>
    <property type="match status" value="1"/>
</dbReference>
<dbReference type="GO" id="GO:0000949">
    <property type="term" value="P:aromatic amino acid family catabolic process to alcohol via Ehrlich pathway"/>
    <property type="evidence" value="ECO:0007669"/>
    <property type="project" value="TreeGrafter"/>
</dbReference>
<keyword evidence="8" id="KW-0456">Lyase</keyword>
<gene>
    <name evidence="14" type="primary">Mo05185</name>
    <name evidence="14" type="ORF">E5Q_05185</name>
</gene>
<evidence type="ECO:0000259" key="11">
    <source>
        <dbReference type="Pfam" id="PF00205"/>
    </source>
</evidence>
<dbReference type="GO" id="GO:0005739">
    <property type="term" value="C:mitochondrion"/>
    <property type="evidence" value="ECO:0007669"/>
    <property type="project" value="UniProtKB-SubCell"/>
</dbReference>
<keyword evidence="15" id="KW-1185">Reference proteome</keyword>
<dbReference type="GO" id="GO:0005829">
    <property type="term" value="C:cytosol"/>
    <property type="evidence" value="ECO:0007669"/>
    <property type="project" value="TreeGrafter"/>
</dbReference>
<dbReference type="InterPro" id="IPR012110">
    <property type="entry name" value="PDC/IPDC-like"/>
</dbReference>
<keyword evidence="6 9" id="KW-0460">Magnesium</keyword>
<dbReference type="Pfam" id="PF00205">
    <property type="entry name" value="TPP_enzyme_M"/>
    <property type="match status" value="1"/>
</dbReference>
<dbReference type="GO" id="GO:0004737">
    <property type="term" value="F:pyruvate decarboxylase activity"/>
    <property type="evidence" value="ECO:0007669"/>
    <property type="project" value="TreeGrafter"/>
</dbReference>
<evidence type="ECO:0000259" key="13">
    <source>
        <dbReference type="Pfam" id="PF02776"/>
    </source>
</evidence>
<comment type="caution">
    <text evidence="14">The sequence shown here is derived from an EMBL/GenBank/DDBJ whole genome shotgun (WGS) entry which is preliminary data.</text>
</comment>
<dbReference type="STRING" id="764103.G7E6N9"/>
<comment type="similarity">
    <text evidence="3 10">Belongs to the TPP enzyme family.</text>
</comment>
<dbReference type="RefSeq" id="XP_014567681.1">
    <property type="nucleotide sequence ID" value="XM_014712195.1"/>
</dbReference>
<evidence type="ECO:0008006" key="16">
    <source>
        <dbReference type="Google" id="ProtNLM"/>
    </source>
</evidence>
<feature type="domain" description="Thiamine pyrophosphate enzyme central" evidence="11">
    <location>
        <begin position="227"/>
        <end position="340"/>
    </location>
</feature>
<dbReference type="GO" id="GO:0000287">
    <property type="term" value="F:magnesium ion binding"/>
    <property type="evidence" value="ECO:0007669"/>
    <property type="project" value="InterPro"/>
</dbReference>
<dbReference type="GO" id="GO:0005634">
    <property type="term" value="C:nucleus"/>
    <property type="evidence" value="ECO:0007669"/>
    <property type="project" value="TreeGrafter"/>
</dbReference>
<dbReference type="OMA" id="IHGPEQR"/>
<dbReference type="InterPro" id="IPR029035">
    <property type="entry name" value="DHS-like_NAD/FAD-binding_dom"/>
</dbReference>
<dbReference type="InParanoid" id="G7E6N9"/>
<evidence type="ECO:0000256" key="1">
    <source>
        <dbReference type="ARBA" id="ARBA00001964"/>
    </source>
</evidence>
<dbReference type="FunFam" id="3.40.50.970:FF:000019">
    <property type="entry name" value="Pyruvate decarboxylase isozyme"/>
    <property type="match status" value="1"/>
</dbReference>
<dbReference type="eggNOG" id="KOG1184">
    <property type="taxonomic scope" value="Eukaryota"/>
</dbReference>
<name>G7E6N9_MIXOS</name>
<evidence type="ECO:0000256" key="3">
    <source>
        <dbReference type="ARBA" id="ARBA00007812"/>
    </source>
</evidence>
<comment type="subcellular location">
    <subcellularLocation>
        <location evidence="2">Mitochondrion</location>
    </subcellularLocation>
</comment>
<dbReference type="InterPro" id="IPR012000">
    <property type="entry name" value="Thiamin_PyroP_enz_cen_dom"/>
</dbReference>
<evidence type="ECO:0000256" key="9">
    <source>
        <dbReference type="PIRSR" id="PIRSR036565-2"/>
    </source>
</evidence>
<dbReference type="PIRSF" id="PIRSF036565">
    <property type="entry name" value="Pyruvt_ip_decrb"/>
    <property type="match status" value="1"/>
</dbReference>
<keyword evidence="5" id="KW-0210">Decarboxylase</keyword>
<dbReference type="CDD" id="cd07038">
    <property type="entry name" value="TPP_PYR_PDC_IPDC_like"/>
    <property type="match status" value="1"/>
</dbReference>
<proteinExistence type="inferred from homology"/>
<sequence length="593" mass="64471">MVEDLSLPKLEPGKITVAGYLLRRIHQLGCRQVLSVPGDFTLAFLDYVVDPSSGLEYVGCANELNAAYAADGYARVKQGLAALVTTFGVGELSALNGIAGSYSEHLPVLHIVGAPSTKLQGNHALLHHTLGDGRFDVFSTIGKLVTCSSAILGAKSLASPSSISAEIDRVLVEMMTECRPGYISLPTDLVPLQIDAKPLEDELTPQSIHKHLTTSSVSEKMEDFVVNEIGKLFKASQRPIVLIDACAVRFGVQDLAKQLIEATDITFFTTPMGKSAIREDHPQFGGVYAGATSEDSVQAHVEQADLTISLGEVLSDFNSGSFTYNIRPDQEVKLHHGYTQIQYATYKDVGFHTILPKLIKSLGAIAKSTKKEKIPRPENAGQVLEQPKENSEIISQDYFWPTMGKFFQAGDIIIGETGTSSFGLLDVQFPPDAVFVSQVLWGSIGYTGGAVLGCSLAARELGKKQRTLLFIGDGSLQLTAQEFSTVIRQDLHPIIFVLNNDGYAIERFIHGMEAKYNDIQGWQWQKLLELFGPKAGKTTSVRVSTRTELEALIADASFATLEQTRLVEVILPKCDAPRALRKQAELTAKANAD</sequence>
<dbReference type="Pfam" id="PF02776">
    <property type="entry name" value="TPP_enzyme_N"/>
    <property type="match status" value="1"/>
</dbReference>
<reference evidence="14 15" key="2">
    <citation type="journal article" date="2012" name="Open Biol.">
        <title>Characteristics of nucleosomes and linker DNA regions on the genome of the basidiomycete Mixia osmundae revealed by mono- and dinucleosome mapping.</title>
        <authorList>
            <person name="Nishida H."/>
            <person name="Kondo S."/>
            <person name="Matsumoto T."/>
            <person name="Suzuki Y."/>
            <person name="Yoshikawa H."/>
            <person name="Taylor T.D."/>
            <person name="Sugiyama J."/>
        </authorList>
    </citation>
    <scope>NUCLEOTIDE SEQUENCE [LARGE SCALE GENOMIC DNA]</scope>
    <source>
        <strain evidence="15">CBS 9802 / IAM 14324 / JCM 22182 / KY 12970</strain>
    </source>
</reference>
<evidence type="ECO:0000256" key="2">
    <source>
        <dbReference type="ARBA" id="ARBA00004173"/>
    </source>
</evidence>
<dbReference type="InterPro" id="IPR047213">
    <property type="entry name" value="TPP_PYR_PDC_IPDC-like"/>
</dbReference>
<comment type="cofactor">
    <cofactor evidence="9">
        <name>Mg(2+)</name>
        <dbReference type="ChEBI" id="CHEBI:18420"/>
    </cofactor>
    <text evidence="9">Binds 1 Mg(2+) per subunit.</text>
</comment>
<evidence type="ECO:0000259" key="12">
    <source>
        <dbReference type="Pfam" id="PF02775"/>
    </source>
</evidence>
<feature type="domain" description="Thiamine pyrophosphate enzyme TPP-binding" evidence="12">
    <location>
        <begin position="431"/>
        <end position="562"/>
    </location>
</feature>
<comment type="cofactor">
    <cofactor evidence="1">
        <name>thiamine diphosphate</name>
        <dbReference type="ChEBI" id="CHEBI:58937"/>
    </cofactor>
</comment>
<evidence type="ECO:0000256" key="6">
    <source>
        <dbReference type="ARBA" id="ARBA00022842"/>
    </source>
</evidence>
<dbReference type="AlphaFoldDB" id="G7E6N9"/>
<dbReference type="SUPFAM" id="SSF52518">
    <property type="entry name" value="Thiamin diphosphate-binding fold (THDP-binding)"/>
    <property type="match status" value="2"/>
</dbReference>
<feature type="binding site" evidence="9">
    <location>
        <position position="500"/>
    </location>
    <ligand>
        <name>Mg(2+)</name>
        <dbReference type="ChEBI" id="CHEBI:18420"/>
    </ligand>
</feature>
<feature type="binding site" evidence="9">
    <location>
        <position position="502"/>
    </location>
    <ligand>
        <name>Mg(2+)</name>
        <dbReference type="ChEBI" id="CHEBI:18420"/>
    </ligand>
</feature>
<dbReference type="PANTHER" id="PTHR43452:SF30">
    <property type="entry name" value="PYRUVATE DECARBOXYLASE ISOZYME 1-RELATED"/>
    <property type="match status" value="1"/>
</dbReference>
<evidence type="ECO:0000256" key="4">
    <source>
        <dbReference type="ARBA" id="ARBA00022723"/>
    </source>
</evidence>
<evidence type="ECO:0000256" key="8">
    <source>
        <dbReference type="ARBA" id="ARBA00023239"/>
    </source>
</evidence>
<dbReference type="InterPro" id="IPR029061">
    <property type="entry name" value="THDP-binding"/>
</dbReference>
<dbReference type="InterPro" id="IPR012001">
    <property type="entry name" value="Thiamin_PyroP_enz_TPP-bd_dom"/>
</dbReference>
<dbReference type="Gene3D" id="3.40.50.970">
    <property type="match status" value="2"/>
</dbReference>
<dbReference type="EMBL" id="BABT02000153">
    <property type="protein sequence ID" value="GAA98499.1"/>
    <property type="molecule type" value="Genomic_DNA"/>
</dbReference>
<dbReference type="SUPFAM" id="SSF52467">
    <property type="entry name" value="DHS-like NAD/FAD-binding domain"/>
    <property type="match status" value="1"/>
</dbReference>
<evidence type="ECO:0000313" key="15">
    <source>
        <dbReference type="Proteomes" id="UP000009131"/>
    </source>
</evidence>
<reference evidence="14 15" key="1">
    <citation type="journal article" date="2011" name="J. Gen. Appl. Microbiol.">
        <title>Draft genome sequencing of the enigmatic basidiomycete Mixia osmundae.</title>
        <authorList>
            <person name="Nishida H."/>
            <person name="Nagatsuka Y."/>
            <person name="Sugiyama J."/>
        </authorList>
    </citation>
    <scope>NUCLEOTIDE SEQUENCE [LARGE SCALE GENOMIC DNA]</scope>
    <source>
        <strain evidence="15">CBS 9802 / IAM 14324 / JCM 22182 / KY 12970</strain>
    </source>
</reference>
<evidence type="ECO:0000256" key="7">
    <source>
        <dbReference type="ARBA" id="ARBA00023052"/>
    </source>
</evidence>
<evidence type="ECO:0000313" key="14">
    <source>
        <dbReference type="EMBL" id="GAA98499.1"/>
    </source>
</evidence>
<dbReference type="Proteomes" id="UP000009131">
    <property type="component" value="Unassembled WGS sequence"/>
</dbReference>
<dbReference type="OrthoDB" id="3970464at2759"/>
<keyword evidence="7 10" id="KW-0786">Thiamine pyrophosphate</keyword>
<feature type="domain" description="Thiamine pyrophosphate enzyme N-terminal TPP-binding" evidence="13">
    <location>
        <begin position="16"/>
        <end position="125"/>
    </location>
</feature>
<organism evidence="14 15">
    <name type="scientific">Mixia osmundae (strain CBS 9802 / IAM 14324 / JCM 22182 / KY 12970)</name>
    <dbReference type="NCBI Taxonomy" id="764103"/>
    <lineage>
        <taxon>Eukaryota</taxon>
        <taxon>Fungi</taxon>
        <taxon>Dikarya</taxon>
        <taxon>Basidiomycota</taxon>
        <taxon>Pucciniomycotina</taxon>
        <taxon>Mixiomycetes</taxon>
        <taxon>Mixiales</taxon>
        <taxon>Mixiaceae</taxon>
        <taxon>Mixia</taxon>
    </lineage>
</organism>
<feature type="binding site" evidence="9">
    <location>
        <position position="473"/>
    </location>
    <ligand>
        <name>Mg(2+)</name>
        <dbReference type="ChEBI" id="CHEBI:18420"/>
    </ligand>
</feature>
<dbReference type="PANTHER" id="PTHR43452">
    <property type="entry name" value="PYRUVATE DECARBOXYLASE"/>
    <property type="match status" value="1"/>
</dbReference>
<dbReference type="Gene3D" id="3.40.50.1220">
    <property type="entry name" value="TPP-binding domain"/>
    <property type="match status" value="1"/>
</dbReference>
<dbReference type="Pfam" id="PF02775">
    <property type="entry name" value="TPP_enzyme_C"/>
    <property type="match status" value="1"/>
</dbReference>
<dbReference type="FunFam" id="3.40.50.970:FF:000024">
    <property type="entry name" value="Pyruvate decarboxylase isozyme"/>
    <property type="match status" value="1"/>
</dbReference>
<evidence type="ECO:0000256" key="10">
    <source>
        <dbReference type="RuleBase" id="RU362132"/>
    </source>
</evidence>
<dbReference type="HOGENOM" id="CLU_013748_0_2_1"/>
<dbReference type="InterPro" id="IPR047214">
    <property type="entry name" value="TPP_PDC_IPDC"/>
</dbReference>
<protein>
    <recommendedName>
        <fullName evidence="16">Pyruvate decarboxylase</fullName>
    </recommendedName>
</protein>
<dbReference type="GO" id="GO:0030976">
    <property type="term" value="F:thiamine pyrophosphate binding"/>
    <property type="evidence" value="ECO:0007669"/>
    <property type="project" value="InterPro"/>
</dbReference>
<accession>G7E6N9</accession>
<dbReference type="FunCoup" id="G7E6N9">
    <property type="interactions" value="99"/>
</dbReference>
<keyword evidence="4 9" id="KW-0479">Metal-binding</keyword>
<dbReference type="InterPro" id="IPR011766">
    <property type="entry name" value="TPP_enzyme_TPP-bd"/>
</dbReference>
<evidence type="ECO:0000256" key="5">
    <source>
        <dbReference type="ARBA" id="ARBA00022793"/>
    </source>
</evidence>